<organism evidence="2 3">
    <name type="scientific">Chitinophaga hostae</name>
    <dbReference type="NCBI Taxonomy" id="2831022"/>
    <lineage>
        <taxon>Bacteria</taxon>
        <taxon>Pseudomonadati</taxon>
        <taxon>Bacteroidota</taxon>
        <taxon>Chitinophagia</taxon>
        <taxon>Chitinophagales</taxon>
        <taxon>Chitinophagaceae</taxon>
        <taxon>Chitinophaga</taxon>
    </lineage>
</organism>
<feature type="transmembrane region" description="Helical" evidence="1">
    <location>
        <begin position="172"/>
        <end position="197"/>
    </location>
</feature>
<accession>A0ABS5IYI6</accession>
<protein>
    <submittedName>
        <fullName evidence="2">Uncharacterized protein</fullName>
    </submittedName>
</protein>
<feature type="transmembrane region" description="Helical" evidence="1">
    <location>
        <begin position="6"/>
        <end position="27"/>
    </location>
</feature>
<evidence type="ECO:0000313" key="2">
    <source>
        <dbReference type="EMBL" id="MBS0028021.1"/>
    </source>
</evidence>
<keyword evidence="3" id="KW-1185">Reference proteome</keyword>
<sequence>MENHVSAMPLWAIVIFIAGFLYSIAFLTKPIKRAALNAGMTLQKARNIQIGVFVFYVAYLTYVSVFALKGVFDVDAVPPKVFVWAALPLMVILFGFIGNTRLFKTLLQSITLESLIAVHVFRVLGMFFLLLYGYHLLPDKFAFSADLGDLITAVLALPVARMASKRKPGWKAAVYAWNIFGILDIVNLLTIAVIIGANGNLREMAVFPFVWFPAFAPATILFLHTVVFRKLHLLKTAEDPIKYSYVNG</sequence>
<evidence type="ECO:0000313" key="3">
    <source>
        <dbReference type="Proteomes" id="UP000676386"/>
    </source>
</evidence>
<feature type="transmembrane region" description="Helical" evidence="1">
    <location>
        <begin position="209"/>
        <end position="228"/>
    </location>
</feature>
<proteinExistence type="predicted"/>
<name>A0ABS5IYI6_9BACT</name>
<gene>
    <name evidence="2" type="ORF">KE626_11950</name>
</gene>
<feature type="transmembrane region" description="Helical" evidence="1">
    <location>
        <begin position="48"/>
        <end position="69"/>
    </location>
</feature>
<feature type="transmembrane region" description="Helical" evidence="1">
    <location>
        <begin position="141"/>
        <end position="160"/>
    </location>
</feature>
<keyword evidence="1" id="KW-1133">Transmembrane helix</keyword>
<keyword evidence="1" id="KW-0472">Membrane</keyword>
<reference evidence="2 3" key="1">
    <citation type="submission" date="2021-04" db="EMBL/GenBank/DDBJ databases">
        <title>Chitinophaga sp. nov., isolated from the rhizosphere soil.</title>
        <authorList>
            <person name="He S."/>
        </authorList>
    </citation>
    <scope>NUCLEOTIDE SEQUENCE [LARGE SCALE GENOMIC DNA]</scope>
    <source>
        <strain evidence="2 3">2R12</strain>
    </source>
</reference>
<comment type="caution">
    <text evidence="2">The sequence shown here is derived from an EMBL/GenBank/DDBJ whole genome shotgun (WGS) entry which is preliminary data.</text>
</comment>
<dbReference type="Proteomes" id="UP000676386">
    <property type="component" value="Unassembled WGS sequence"/>
</dbReference>
<dbReference type="RefSeq" id="WP_211973137.1">
    <property type="nucleotide sequence ID" value="NZ_CBFHAM010000070.1"/>
</dbReference>
<evidence type="ECO:0000256" key="1">
    <source>
        <dbReference type="SAM" id="Phobius"/>
    </source>
</evidence>
<dbReference type="EMBL" id="JAGTXB010000005">
    <property type="protein sequence ID" value="MBS0028021.1"/>
    <property type="molecule type" value="Genomic_DNA"/>
</dbReference>
<feature type="transmembrane region" description="Helical" evidence="1">
    <location>
        <begin position="81"/>
        <end position="103"/>
    </location>
</feature>
<keyword evidence="1" id="KW-0812">Transmembrane</keyword>
<feature type="transmembrane region" description="Helical" evidence="1">
    <location>
        <begin position="115"/>
        <end position="135"/>
    </location>
</feature>